<accession>A0ABS3Y3F0</accession>
<dbReference type="GeneID" id="96262540"/>
<protein>
    <recommendedName>
        <fullName evidence="3">HNH endonuclease</fullName>
    </recommendedName>
</protein>
<comment type="caution">
    <text evidence="1">The sequence shown here is derived from an EMBL/GenBank/DDBJ whole genome shotgun (WGS) entry which is preliminary data.</text>
</comment>
<gene>
    <name evidence="1" type="ORF">JW613_28350</name>
</gene>
<proteinExistence type="predicted"/>
<reference evidence="1 2" key="1">
    <citation type="submission" date="2021-02" db="EMBL/GenBank/DDBJ databases">
        <title>Streptomyces spirodelae sp. nov., isolated from duckweed.</title>
        <authorList>
            <person name="Saimee Y."/>
            <person name="Duangmal K."/>
        </authorList>
    </citation>
    <scope>NUCLEOTIDE SEQUENCE [LARGE SCALE GENOMIC DNA]</scope>
    <source>
        <strain evidence="1 2">DSM 42105</strain>
    </source>
</reference>
<organism evidence="1 2">
    <name type="scientific">Streptomyces smyrnaeus</name>
    <dbReference type="NCBI Taxonomy" id="1387713"/>
    <lineage>
        <taxon>Bacteria</taxon>
        <taxon>Bacillati</taxon>
        <taxon>Actinomycetota</taxon>
        <taxon>Actinomycetes</taxon>
        <taxon>Kitasatosporales</taxon>
        <taxon>Streptomycetaceae</taxon>
        <taxon>Streptomyces</taxon>
    </lineage>
</organism>
<dbReference type="EMBL" id="JAFFZM010000021">
    <property type="protein sequence ID" value="MBO8202173.1"/>
    <property type="molecule type" value="Genomic_DNA"/>
</dbReference>
<evidence type="ECO:0000313" key="1">
    <source>
        <dbReference type="EMBL" id="MBO8202173.1"/>
    </source>
</evidence>
<sequence>MSLPDWRDSNKYGSMIRAALWLEAEVGEGGIFTKTELRNAFSDVSQIDRRIRDLRDRGWQIDTRREDPTLKLDEQRYVKRGAEVWIPGQGKAATKSKASITATQRAKTMREDNYLCRSCGIGAGEEYGDGGARSQLDIARRQVRLADGTLTTQLVTECNRCRIGGRSRAEDIQALLGEIKTLSSIEKDALARWIKADRRALSALERLWGLYRTLPEESRAAVAAAVNDDAAQEG</sequence>
<name>A0ABS3Y3F0_9ACTN</name>
<dbReference type="Proteomes" id="UP000721954">
    <property type="component" value="Unassembled WGS sequence"/>
</dbReference>
<evidence type="ECO:0000313" key="2">
    <source>
        <dbReference type="Proteomes" id="UP000721954"/>
    </source>
</evidence>
<keyword evidence="2" id="KW-1185">Reference proteome</keyword>
<evidence type="ECO:0008006" key="3">
    <source>
        <dbReference type="Google" id="ProtNLM"/>
    </source>
</evidence>
<dbReference type="RefSeq" id="WP_209213732.1">
    <property type="nucleotide sequence ID" value="NZ_JAFFZM010000021.1"/>
</dbReference>